<keyword evidence="3" id="KW-1185">Reference proteome</keyword>
<protein>
    <recommendedName>
        <fullName evidence="4">HAT C-terminal dimerisation domain-containing protein</fullName>
    </recommendedName>
</protein>
<reference evidence="2" key="1">
    <citation type="journal article" date="2020" name="Stud. Mycol.">
        <title>101 Dothideomycetes genomes: a test case for predicting lifestyles and emergence of pathogens.</title>
        <authorList>
            <person name="Haridas S."/>
            <person name="Albert R."/>
            <person name="Binder M."/>
            <person name="Bloem J."/>
            <person name="Labutti K."/>
            <person name="Salamov A."/>
            <person name="Andreopoulos B."/>
            <person name="Baker S."/>
            <person name="Barry K."/>
            <person name="Bills G."/>
            <person name="Bluhm B."/>
            <person name="Cannon C."/>
            <person name="Castanera R."/>
            <person name="Culley D."/>
            <person name="Daum C."/>
            <person name="Ezra D."/>
            <person name="Gonzalez J."/>
            <person name="Henrissat B."/>
            <person name="Kuo A."/>
            <person name="Liang C."/>
            <person name="Lipzen A."/>
            <person name="Lutzoni F."/>
            <person name="Magnuson J."/>
            <person name="Mondo S."/>
            <person name="Nolan M."/>
            <person name="Ohm R."/>
            <person name="Pangilinan J."/>
            <person name="Park H.-J."/>
            <person name="Ramirez L."/>
            <person name="Alfaro M."/>
            <person name="Sun H."/>
            <person name="Tritt A."/>
            <person name="Yoshinaga Y."/>
            <person name="Zwiers L.-H."/>
            <person name="Turgeon B."/>
            <person name="Goodwin S."/>
            <person name="Spatafora J."/>
            <person name="Crous P."/>
            <person name="Grigoriev I."/>
        </authorList>
    </citation>
    <scope>NUCLEOTIDE SEQUENCE</scope>
    <source>
        <strain evidence="2">CBS 480.64</strain>
    </source>
</reference>
<dbReference type="AlphaFoldDB" id="A0A6A7BQQ4"/>
<proteinExistence type="predicted"/>
<dbReference type="EMBL" id="MU006043">
    <property type="protein sequence ID" value="KAF2857442.1"/>
    <property type="molecule type" value="Genomic_DNA"/>
</dbReference>
<evidence type="ECO:0000256" key="1">
    <source>
        <dbReference type="SAM" id="MobiDB-lite"/>
    </source>
</evidence>
<evidence type="ECO:0000313" key="2">
    <source>
        <dbReference type="EMBL" id="KAF2857442.1"/>
    </source>
</evidence>
<feature type="compositionally biased region" description="Acidic residues" evidence="1">
    <location>
        <begin position="135"/>
        <end position="144"/>
    </location>
</feature>
<name>A0A6A7BQQ4_9PEZI</name>
<dbReference type="OrthoDB" id="2447169at2759"/>
<accession>A0A6A7BQQ4</accession>
<evidence type="ECO:0000313" key="3">
    <source>
        <dbReference type="Proteomes" id="UP000799421"/>
    </source>
</evidence>
<sequence>MTMYLAAILDSSLPKDRRLTLKPEGLRAVMAWLDARYLADGLQIYGELMKFATNQDPLHEPRVLVENALREPAIRACSRFAIHNRSWSTFGHIHSKPRNRLKNPKVEKSVYIYSNSRTMGKINADNGPILWGEEEEEDVEEDTLPGESLDQPAQDMIEPPTSDEAIVEDEAIEDSQLVWLDDNEDDDEGWTLESEMLPEALLL</sequence>
<feature type="region of interest" description="Disordered" evidence="1">
    <location>
        <begin position="135"/>
        <end position="164"/>
    </location>
</feature>
<gene>
    <name evidence="2" type="ORF">K470DRAFT_297103</name>
</gene>
<dbReference type="Proteomes" id="UP000799421">
    <property type="component" value="Unassembled WGS sequence"/>
</dbReference>
<evidence type="ECO:0008006" key="4">
    <source>
        <dbReference type="Google" id="ProtNLM"/>
    </source>
</evidence>
<organism evidence="2 3">
    <name type="scientific">Piedraia hortae CBS 480.64</name>
    <dbReference type="NCBI Taxonomy" id="1314780"/>
    <lineage>
        <taxon>Eukaryota</taxon>
        <taxon>Fungi</taxon>
        <taxon>Dikarya</taxon>
        <taxon>Ascomycota</taxon>
        <taxon>Pezizomycotina</taxon>
        <taxon>Dothideomycetes</taxon>
        <taxon>Dothideomycetidae</taxon>
        <taxon>Capnodiales</taxon>
        <taxon>Piedraiaceae</taxon>
        <taxon>Piedraia</taxon>
    </lineage>
</organism>